<evidence type="ECO:0000256" key="1">
    <source>
        <dbReference type="SAM" id="MobiDB-lite"/>
    </source>
</evidence>
<feature type="compositionally biased region" description="Polar residues" evidence="1">
    <location>
        <begin position="21"/>
        <end position="31"/>
    </location>
</feature>
<proteinExistence type="predicted"/>
<feature type="compositionally biased region" description="Pro residues" evidence="1">
    <location>
        <begin position="62"/>
        <end position="71"/>
    </location>
</feature>
<reference evidence="2 3" key="1">
    <citation type="journal article" date="2014" name="Int. J. Syst. Evol. Microbiol.">
        <title>Complete genome sequence of Corynebacterium casei LMG S-19264T (=DSM 44701T), isolated from a smear-ripened cheese.</title>
        <authorList>
            <consortium name="US DOE Joint Genome Institute (JGI-PGF)"/>
            <person name="Walter F."/>
            <person name="Albersmeier A."/>
            <person name="Kalinowski J."/>
            <person name="Ruckert C."/>
        </authorList>
    </citation>
    <scope>NUCLEOTIDE SEQUENCE [LARGE SCALE GENOMIC DNA]</scope>
    <source>
        <strain evidence="2 3">CGMCC 4.7111</strain>
    </source>
</reference>
<dbReference type="AlphaFoldDB" id="A0A917Y2M0"/>
<feature type="compositionally biased region" description="Low complexity" evidence="1">
    <location>
        <begin position="126"/>
        <end position="147"/>
    </location>
</feature>
<keyword evidence="3" id="KW-1185">Reference proteome</keyword>
<comment type="caution">
    <text evidence="2">The sequence shown here is derived from an EMBL/GenBank/DDBJ whole genome shotgun (WGS) entry which is preliminary data.</text>
</comment>
<evidence type="ECO:0000313" key="2">
    <source>
        <dbReference type="EMBL" id="GGN63814.1"/>
    </source>
</evidence>
<name>A0A917Y2M0_9ACTN</name>
<protein>
    <submittedName>
        <fullName evidence="2">Uncharacterized protein</fullName>
    </submittedName>
</protein>
<feature type="compositionally biased region" description="Pro residues" evidence="1">
    <location>
        <begin position="148"/>
        <end position="162"/>
    </location>
</feature>
<feature type="compositionally biased region" description="Low complexity" evidence="1">
    <location>
        <begin position="32"/>
        <end position="44"/>
    </location>
</feature>
<feature type="compositionally biased region" description="Polar residues" evidence="1">
    <location>
        <begin position="111"/>
        <end position="125"/>
    </location>
</feature>
<accession>A0A917Y2M0</accession>
<feature type="compositionally biased region" description="Basic and acidic residues" evidence="1">
    <location>
        <begin position="1"/>
        <end position="15"/>
    </location>
</feature>
<dbReference type="EMBL" id="BMMM01000005">
    <property type="protein sequence ID" value="GGN63814.1"/>
    <property type="molecule type" value="Genomic_DNA"/>
</dbReference>
<sequence length="190" mass="20075">MTKGENADNRHEHPAPRQHITAGQHTGTNEEAPTPHATAPTPGTRSTHPSRPAHHLPDPPGHRPAPHPPPGISSAPTHDSIEAEAAHTRHWAHPPPPPGTPPADNRPHQQPARTTVTAHTASTHQTTPATAPGPHGAPAGAPAGTSGWPPPHVPAGRIPPPIRLERHRLHNRDGVRDTYQSMADVLAQLT</sequence>
<gene>
    <name evidence="2" type="ORF">GCM10011579_032540</name>
</gene>
<evidence type="ECO:0000313" key="3">
    <source>
        <dbReference type="Proteomes" id="UP000600365"/>
    </source>
</evidence>
<dbReference type="Proteomes" id="UP000600365">
    <property type="component" value="Unassembled WGS sequence"/>
</dbReference>
<organism evidence="2 3">
    <name type="scientific">Streptomyces albiflavescens</name>
    <dbReference type="NCBI Taxonomy" id="1623582"/>
    <lineage>
        <taxon>Bacteria</taxon>
        <taxon>Bacillati</taxon>
        <taxon>Actinomycetota</taxon>
        <taxon>Actinomycetes</taxon>
        <taxon>Kitasatosporales</taxon>
        <taxon>Streptomycetaceae</taxon>
        <taxon>Streptomyces</taxon>
    </lineage>
</organism>
<feature type="region of interest" description="Disordered" evidence="1">
    <location>
        <begin position="1"/>
        <end position="163"/>
    </location>
</feature>